<keyword evidence="2" id="KW-0813">Transport</keyword>
<dbReference type="InterPro" id="IPR011701">
    <property type="entry name" value="MFS"/>
</dbReference>
<evidence type="ECO:0000256" key="8">
    <source>
        <dbReference type="SAM" id="Phobius"/>
    </source>
</evidence>
<proteinExistence type="predicted"/>
<feature type="region of interest" description="Disordered" evidence="7">
    <location>
        <begin position="1"/>
        <end position="49"/>
    </location>
</feature>
<feature type="transmembrane region" description="Helical" evidence="8">
    <location>
        <begin position="425"/>
        <end position="445"/>
    </location>
</feature>
<keyword evidence="3 8" id="KW-0812">Transmembrane</keyword>
<keyword evidence="5 8" id="KW-0472">Membrane</keyword>
<comment type="subcellular location">
    <subcellularLocation>
        <location evidence="1">Membrane</location>
        <topology evidence="1">Multi-pass membrane protein</topology>
    </subcellularLocation>
</comment>
<feature type="transmembrane region" description="Helical" evidence="8">
    <location>
        <begin position="363"/>
        <end position="383"/>
    </location>
</feature>
<feature type="transmembrane region" description="Helical" evidence="8">
    <location>
        <begin position="289"/>
        <end position="309"/>
    </location>
</feature>
<gene>
    <name evidence="10" type="ORF">G7Z17_g13452</name>
</gene>
<name>A0A9P5GZX7_9HYPO</name>
<feature type="transmembrane region" description="Helical" evidence="8">
    <location>
        <begin position="98"/>
        <end position="116"/>
    </location>
</feature>
<feature type="domain" description="Major facilitator superfamily (MFS) profile" evidence="9">
    <location>
        <begin position="63"/>
        <end position="551"/>
    </location>
</feature>
<dbReference type="Gene3D" id="1.20.1250.20">
    <property type="entry name" value="MFS general substrate transporter like domains"/>
    <property type="match status" value="1"/>
</dbReference>
<dbReference type="GO" id="GO:0005886">
    <property type="term" value="C:plasma membrane"/>
    <property type="evidence" value="ECO:0007669"/>
    <property type="project" value="TreeGrafter"/>
</dbReference>
<comment type="caution">
    <text evidence="10">The sequence shown here is derived from an EMBL/GenBank/DDBJ whole genome shotgun (WGS) entry which is preliminary data.</text>
</comment>
<dbReference type="GO" id="GO:0022857">
    <property type="term" value="F:transmembrane transporter activity"/>
    <property type="evidence" value="ECO:0007669"/>
    <property type="project" value="InterPro"/>
</dbReference>
<feature type="transmembrane region" description="Helical" evidence="8">
    <location>
        <begin position="216"/>
        <end position="236"/>
    </location>
</feature>
<feature type="transmembrane region" description="Helical" evidence="8">
    <location>
        <begin position="395"/>
        <end position="413"/>
    </location>
</feature>
<evidence type="ECO:0000256" key="1">
    <source>
        <dbReference type="ARBA" id="ARBA00004141"/>
    </source>
</evidence>
<dbReference type="SUPFAM" id="SSF103473">
    <property type="entry name" value="MFS general substrate transporter"/>
    <property type="match status" value="1"/>
</dbReference>
<dbReference type="PANTHER" id="PTHR23501:SF177">
    <property type="entry name" value="MAJOR FACILITATOR SUPERFAMILY (MFS) PROFILE DOMAIN-CONTAINING PROTEIN-RELATED"/>
    <property type="match status" value="1"/>
</dbReference>
<feature type="transmembrane region" description="Helical" evidence="8">
    <location>
        <begin position="128"/>
        <end position="146"/>
    </location>
</feature>
<dbReference type="InterPro" id="IPR036259">
    <property type="entry name" value="MFS_trans_sf"/>
</dbReference>
<dbReference type="CDD" id="cd17502">
    <property type="entry name" value="MFS_Azr1_MDR_like"/>
    <property type="match status" value="1"/>
</dbReference>
<keyword evidence="6" id="KW-0325">Glycoprotein</keyword>
<keyword evidence="4 8" id="KW-1133">Transmembrane helix</keyword>
<dbReference type="InterPro" id="IPR020846">
    <property type="entry name" value="MFS_dom"/>
</dbReference>
<sequence>MSDQGPGFESGKPSEMESSNLTDSTSNGKRSTVNSIQEKQGDTAPLPAGDEPEYATGLRLFLIMLTIFANTLLAALEIGIIATAIPSITDKFHRLDDVGWYGSATFLLAGACSPMWGKLYKYTNVKYAYLGSVALYLVGSIVGGAAPNSAAVIVGRAFQGMGASGTLSGSVLVINYVAQPKRRPVLIGAWMGVFMISTILGPVIGGAFTSRVSWRWCFWINLPLGGPVIALLLLFLQMPKHIKPIPATWKEIILQLDIPGFSLLLASLVCLTLALQWGGQTKGWGDGSVIATLVLCVSLTIIFFIVEWLQGTRAMVPLKLLKPRVVWTNALFCYISNAADFQVIFYLPIYFQSIHGQSAITSGINSLPFLAFFALGAMVSGAAIGKTRHLQPYQLVSGLIMTAGTALLYTLDIGSSKARYIGPQILFGFGLGLGNQIPMTAVQGFSKPEDVASSTGIMIMCQSISGAYFITVAQSLFANRMLQTLSATAPNIDAVKVLNTGASEIQHVFSGGDLTAVLGAYMVGIKDVFAFSLASSAVTVLVALAIPFRKLPNYDSNNNKETEEKVTAA</sequence>
<feature type="compositionally biased region" description="Polar residues" evidence="7">
    <location>
        <begin position="16"/>
        <end position="38"/>
    </location>
</feature>
<organism evidence="10 11">
    <name type="scientific">Cylindrodendrum hubeiense</name>
    <dbReference type="NCBI Taxonomy" id="595255"/>
    <lineage>
        <taxon>Eukaryota</taxon>
        <taxon>Fungi</taxon>
        <taxon>Dikarya</taxon>
        <taxon>Ascomycota</taxon>
        <taxon>Pezizomycotina</taxon>
        <taxon>Sordariomycetes</taxon>
        <taxon>Hypocreomycetidae</taxon>
        <taxon>Hypocreales</taxon>
        <taxon>Nectriaceae</taxon>
        <taxon>Cylindrodendrum</taxon>
    </lineage>
</organism>
<feature type="transmembrane region" description="Helical" evidence="8">
    <location>
        <begin position="528"/>
        <end position="548"/>
    </location>
</feature>
<evidence type="ECO:0000259" key="9">
    <source>
        <dbReference type="PROSITE" id="PS50850"/>
    </source>
</evidence>
<keyword evidence="11" id="KW-1185">Reference proteome</keyword>
<protein>
    <recommendedName>
        <fullName evidence="9">Major facilitator superfamily (MFS) profile domain-containing protein</fullName>
    </recommendedName>
</protein>
<dbReference type="Pfam" id="PF07690">
    <property type="entry name" value="MFS_1"/>
    <property type="match status" value="1"/>
</dbReference>
<dbReference type="Proteomes" id="UP000722485">
    <property type="component" value="Unassembled WGS sequence"/>
</dbReference>
<feature type="transmembrane region" description="Helical" evidence="8">
    <location>
        <begin position="330"/>
        <end position="351"/>
    </location>
</feature>
<evidence type="ECO:0000256" key="4">
    <source>
        <dbReference type="ARBA" id="ARBA00022989"/>
    </source>
</evidence>
<dbReference type="PANTHER" id="PTHR23501">
    <property type="entry name" value="MAJOR FACILITATOR SUPERFAMILY"/>
    <property type="match status" value="1"/>
</dbReference>
<evidence type="ECO:0000256" key="5">
    <source>
        <dbReference type="ARBA" id="ARBA00023136"/>
    </source>
</evidence>
<feature type="transmembrane region" description="Helical" evidence="8">
    <location>
        <begin position="457"/>
        <end position="477"/>
    </location>
</feature>
<dbReference type="OrthoDB" id="10021397at2759"/>
<dbReference type="Gene3D" id="1.20.1720.10">
    <property type="entry name" value="Multidrug resistance protein D"/>
    <property type="match status" value="1"/>
</dbReference>
<dbReference type="AlphaFoldDB" id="A0A9P5GZX7"/>
<evidence type="ECO:0000313" key="10">
    <source>
        <dbReference type="EMBL" id="KAF7533867.1"/>
    </source>
</evidence>
<feature type="transmembrane region" description="Helical" evidence="8">
    <location>
        <begin position="256"/>
        <end position="277"/>
    </location>
</feature>
<evidence type="ECO:0000313" key="11">
    <source>
        <dbReference type="Proteomes" id="UP000722485"/>
    </source>
</evidence>
<dbReference type="PROSITE" id="PS50850">
    <property type="entry name" value="MFS"/>
    <property type="match status" value="1"/>
</dbReference>
<evidence type="ECO:0000256" key="6">
    <source>
        <dbReference type="ARBA" id="ARBA00023180"/>
    </source>
</evidence>
<evidence type="ECO:0000256" key="7">
    <source>
        <dbReference type="SAM" id="MobiDB-lite"/>
    </source>
</evidence>
<dbReference type="EMBL" id="JAANBB010000804">
    <property type="protein sequence ID" value="KAF7533867.1"/>
    <property type="molecule type" value="Genomic_DNA"/>
</dbReference>
<accession>A0A9P5GZX7</accession>
<feature type="transmembrane region" description="Helical" evidence="8">
    <location>
        <begin position="185"/>
        <end position="204"/>
    </location>
</feature>
<feature type="transmembrane region" description="Helical" evidence="8">
    <location>
        <begin position="60"/>
        <end position="86"/>
    </location>
</feature>
<evidence type="ECO:0000256" key="2">
    <source>
        <dbReference type="ARBA" id="ARBA00022448"/>
    </source>
</evidence>
<evidence type="ECO:0000256" key="3">
    <source>
        <dbReference type="ARBA" id="ARBA00022692"/>
    </source>
</evidence>
<reference evidence="10" key="1">
    <citation type="submission" date="2020-03" db="EMBL/GenBank/DDBJ databases">
        <title>Draft Genome Sequence of Cylindrodendrum hubeiense.</title>
        <authorList>
            <person name="Buettner E."/>
            <person name="Kellner H."/>
        </authorList>
    </citation>
    <scope>NUCLEOTIDE SEQUENCE</scope>
    <source>
        <strain evidence="10">IHI 201604</strain>
    </source>
</reference>